<evidence type="ECO:0000313" key="1">
    <source>
        <dbReference type="EMBL" id="QNE35962.1"/>
    </source>
</evidence>
<sequence>MDPKPFGPGIYAARLLRATIFDVDNLLDEALEAGGQRRRGSGIAALDQYMRASPRRDFVYGAIFGTNMETIERLLRTCKELAEAIALAFDSGSLVRVAPFVLERALGEAIMRICYILDAGVPPARTILRMAAYQLESVEGNLRTAEAFGPSAAAAKARAEEAITEIHAQLYDNGFARAAAKTTPFTASLMFDGQRENLAFNATDAYKRYLPASAWQWELGSGATHGRGWLLSGLVETVETEALTTTSEAVMAVAGSALELADALANAMASHTGVDANWFFRKNHLRRRGVTSWSVGGHVDLAVDHIEYARRGTNQRSRGAYLGPSFRRPDSES</sequence>
<proteinExistence type="predicted"/>
<dbReference type="KEGG" id="lse:F1C12_13055"/>
<name>A0A7G6YBU7_9MICO</name>
<evidence type="ECO:0000313" key="2">
    <source>
        <dbReference type="Proteomes" id="UP000515511"/>
    </source>
</evidence>
<organism evidence="1 2">
    <name type="scientific">Leifsonia shinshuensis</name>
    <dbReference type="NCBI Taxonomy" id="150026"/>
    <lineage>
        <taxon>Bacteria</taxon>
        <taxon>Bacillati</taxon>
        <taxon>Actinomycetota</taxon>
        <taxon>Actinomycetes</taxon>
        <taxon>Micrococcales</taxon>
        <taxon>Microbacteriaceae</taxon>
        <taxon>Leifsonia</taxon>
    </lineage>
</organism>
<dbReference type="Proteomes" id="UP000515511">
    <property type="component" value="Chromosome"/>
</dbReference>
<dbReference type="EMBL" id="CP043641">
    <property type="protein sequence ID" value="QNE35962.1"/>
    <property type="molecule type" value="Genomic_DNA"/>
</dbReference>
<reference evidence="2" key="1">
    <citation type="submission" date="2019-09" db="EMBL/GenBank/DDBJ databases">
        <title>Antimicrobial potential of Antarctic Bacteria.</title>
        <authorList>
            <person name="Benaud N."/>
            <person name="Edwards R.J."/>
            <person name="Ferrari B.C."/>
        </authorList>
    </citation>
    <scope>NUCLEOTIDE SEQUENCE [LARGE SCALE GENOMIC DNA]</scope>
    <source>
        <strain evidence="2">INR9</strain>
    </source>
</reference>
<protein>
    <submittedName>
        <fullName evidence="1">Uncharacterized protein</fullName>
    </submittedName>
</protein>
<dbReference type="RefSeq" id="WP_185275393.1">
    <property type="nucleotide sequence ID" value="NZ_CP043641.1"/>
</dbReference>
<accession>A0A7G6YBU7</accession>
<dbReference type="AlphaFoldDB" id="A0A7G6YBU7"/>
<gene>
    <name evidence="1" type="ORF">F1C12_13055</name>
</gene>